<evidence type="ECO:0000313" key="1">
    <source>
        <dbReference type="EMBL" id="KAF9525544.1"/>
    </source>
</evidence>
<evidence type="ECO:0008006" key="3">
    <source>
        <dbReference type="Google" id="ProtNLM"/>
    </source>
</evidence>
<dbReference type="AlphaFoldDB" id="A0A9P6JMD0"/>
<keyword evidence="2" id="KW-1185">Reference proteome</keyword>
<reference evidence="1" key="1">
    <citation type="submission" date="2020-11" db="EMBL/GenBank/DDBJ databases">
        <authorList>
            <consortium name="DOE Joint Genome Institute"/>
            <person name="Ahrendt S."/>
            <person name="Riley R."/>
            <person name="Andreopoulos W."/>
            <person name="Labutti K."/>
            <person name="Pangilinan J."/>
            <person name="Ruiz-Duenas F.J."/>
            <person name="Barrasa J.M."/>
            <person name="Sanchez-Garcia M."/>
            <person name="Camarero S."/>
            <person name="Miyauchi S."/>
            <person name="Serrano A."/>
            <person name="Linde D."/>
            <person name="Babiker R."/>
            <person name="Drula E."/>
            <person name="Ayuso-Fernandez I."/>
            <person name="Pacheco R."/>
            <person name="Padilla G."/>
            <person name="Ferreira P."/>
            <person name="Barriuso J."/>
            <person name="Kellner H."/>
            <person name="Castanera R."/>
            <person name="Alfaro M."/>
            <person name="Ramirez L."/>
            <person name="Pisabarro A.G."/>
            <person name="Kuo A."/>
            <person name="Tritt A."/>
            <person name="Lipzen A."/>
            <person name="He G."/>
            <person name="Yan M."/>
            <person name="Ng V."/>
            <person name="Cullen D."/>
            <person name="Martin F."/>
            <person name="Rosso M.-N."/>
            <person name="Henrissat B."/>
            <person name="Hibbett D."/>
            <person name="Martinez A.T."/>
            <person name="Grigoriev I.V."/>
        </authorList>
    </citation>
    <scope>NUCLEOTIDE SEQUENCE</scope>
    <source>
        <strain evidence="1">CBS 506.95</strain>
    </source>
</reference>
<proteinExistence type="predicted"/>
<dbReference type="Proteomes" id="UP000807306">
    <property type="component" value="Unassembled WGS sequence"/>
</dbReference>
<dbReference type="EMBL" id="MU157883">
    <property type="protein sequence ID" value="KAF9525544.1"/>
    <property type="molecule type" value="Genomic_DNA"/>
</dbReference>
<dbReference type="OrthoDB" id="3221235at2759"/>
<name>A0A9P6JMD0_9AGAR</name>
<dbReference type="Gene3D" id="3.80.10.10">
    <property type="entry name" value="Ribonuclease Inhibitor"/>
    <property type="match status" value="1"/>
</dbReference>
<accession>A0A9P6JMD0</accession>
<evidence type="ECO:0000313" key="2">
    <source>
        <dbReference type="Proteomes" id="UP000807306"/>
    </source>
</evidence>
<protein>
    <recommendedName>
        <fullName evidence="3">F-box domain-containing protein</fullName>
    </recommendedName>
</protein>
<comment type="caution">
    <text evidence="1">The sequence shown here is derived from an EMBL/GenBank/DDBJ whole genome shotgun (WGS) entry which is preliminary data.</text>
</comment>
<gene>
    <name evidence="1" type="ORF">CPB83DRAFT_859453</name>
</gene>
<dbReference type="InterPro" id="IPR032675">
    <property type="entry name" value="LRR_dom_sf"/>
</dbReference>
<sequence length="574" mass="64624">MDAEDEIPFYSLLNSGFIPREEDAFIIKDILNRQVVEAASLENQIAPIKAMYEVLLNCRHGLQSSIKGLQGLVSLPRRNRIPEDILREIFLRCLPDTHDAVIHPNESPILLTHICSSWRRVALSTPLLWSTIHLPLYNSPSFYPPIPPPTSTELEENVQARERVIQTWLDRSSTCPLSLTLIDLDLPPASQKIFNLIVSSSHRWRSMKFSTSHQRIQTMSESNQLDLSVLQNLEIELQATGSWESHNLIPQAHSKLQTSPLFSAPNIRHFSLSSFMAPVGSLPIKWEGLTQMKLAYNDHPKTVAEMLSLLRPCRKLVSFSILISHTPVHFPNQTVQNFTSDDDGSVVYLPDLVTFEISSSAATSSPDEFSRLHMPSLKNLTYSYPVLPGTHTPLVSLTQSYTIRSLSISTSTLREDDFLQCLRCCKELTSLTLFASESFVVNAGRIENKDDILKSLSLPDADGEILCPKLENLQHSVGSFIETHWSDEEVLNFVKRKQAGKPGLSKLKRLAIIFGRVQTIPLAKELEQFVNDGLEICLQYSIKMDWMKPMAYNSVGAPLTPSIHNQSFLPSNIF</sequence>
<organism evidence="1 2">
    <name type="scientific">Crepidotus variabilis</name>
    <dbReference type="NCBI Taxonomy" id="179855"/>
    <lineage>
        <taxon>Eukaryota</taxon>
        <taxon>Fungi</taxon>
        <taxon>Dikarya</taxon>
        <taxon>Basidiomycota</taxon>
        <taxon>Agaricomycotina</taxon>
        <taxon>Agaricomycetes</taxon>
        <taxon>Agaricomycetidae</taxon>
        <taxon>Agaricales</taxon>
        <taxon>Agaricineae</taxon>
        <taxon>Crepidotaceae</taxon>
        <taxon>Crepidotus</taxon>
    </lineage>
</organism>